<evidence type="ECO:0000259" key="3">
    <source>
        <dbReference type="Pfam" id="PF01575"/>
    </source>
</evidence>
<feature type="compositionally biased region" description="Polar residues" evidence="2">
    <location>
        <begin position="1"/>
        <end position="24"/>
    </location>
</feature>
<feature type="domain" description="MaoC-like" evidence="3">
    <location>
        <begin position="233"/>
        <end position="311"/>
    </location>
</feature>
<sequence length="346" mass="37490">MNASSNNEPSTGPTHNAASASQPAAPTDDAYNDSLRERTIVELDRIPSLGDEYRRALRGLLPGVPFLSNRSSSGKGSAATAPCQEYRVNGVTIDATNLAEYCAACGLRISNDVPLTYPYAVTFPLVMNAMNSPDFPFPAVGTIHIRNVIEQYSPITVTDSFDVAVYTASLRRHRQGLLIDIITEVRRSSAPDDVAWRQRSTMLSKGKAPDAQLPDDNYSRMSVDIPEDPTTIIRVSASDIKNYANVSGDKNPIHVSRLGAKAFGFPATIAHGMWSAASLLSIVEGEIPTRARYTVEFGKPIILPAVLAAYSSRHPQNDSTGLSWDLRYCSAKDSSKINVTAQLSEI</sequence>
<dbReference type="PANTHER" id="PTHR43841:SF3">
    <property type="entry name" value="(3R)-HYDROXYACYL-ACP DEHYDRATASE SUBUNIT HADB"/>
    <property type="match status" value="1"/>
</dbReference>
<reference evidence="4 5" key="1">
    <citation type="submission" date="2023-10" db="EMBL/GenBank/DDBJ databases">
        <title>complete genome sequence of Corynebacterium pseudokroppenstedtii P15-C1.</title>
        <authorList>
            <person name="Bruggemann H."/>
            <person name="Poehlein A."/>
        </authorList>
    </citation>
    <scope>NUCLEOTIDE SEQUENCE [LARGE SCALE GENOMIC DNA]</scope>
    <source>
        <strain evidence="4 5">P15_C1</strain>
    </source>
</reference>
<evidence type="ECO:0000313" key="5">
    <source>
        <dbReference type="Proteomes" id="UP001174314"/>
    </source>
</evidence>
<dbReference type="Proteomes" id="UP001174314">
    <property type="component" value="Chromosome"/>
</dbReference>
<feature type="region of interest" description="Disordered" evidence="2">
    <location>
        <begin position="1"/>
        <end position="32"/>
    </location>
</feature>
<dbReference type="Gene3D" id="3.10.129.10">
    <property type="entry name" value="Hotdog Thioesterase"/>
    <property type="match status" value="1"/>
</dbReference>
<dbReference type="KEGG" id="cpsk:Q0N40_04400"/>
<proteinExistence type="inferred from homology"/>
<evidence type="ECO:0000256" key="2">
    <source>
        <dbReference type="SAM" id="MobiDB-lite"/>
    </source>
</evidence>
<dbReference type="Pfam" id="PF01575">
    <property type="entry name" value="MaoC_dehydratas"/>
    <property type="match status" value="1"/>
</dbReference>
<dbReference type="PANTHER" id="PTHR43841">
    <property type="entry name" value="3-HYDROXYACYL-THIOESTER DEHYDRATASE HTDX-RELATED"/>
    <property type="match status" value="1"/>
</dbReference>
<organism evidence="4 5">
    <name type="scientific">Corynebacterium pseudokroppenstedtii</name>
    <dbReference type="NCBI Taxonomy" id="2804917"/>
    <lineage>
        <taxon>Bacteria</taxon>
        <taxon>Bacillati</taxon>
        <taxon>Actinomycetota</taxon>
        <taxon>Actinomycetes</taxon>
        <taxon>Mycobacteriales</taxon>
        <taxon>Corynebacteriaceae</taxon>
        <taxon>Corynebacterium</taxon>
    </lineage>
</organism>
<dbReference type="GO" id="GO:0004312">
    <property type="term" value="F:fatty acid synthase activity"/>
    <property type="evidence" value="ECO:0007669"/>
    <property type="project" value="InterPro"/>
</dbReference>
<dbReference type="InterPro" id="IPR029069">
    <property type="entry name" value="HotDog_dom_sf"/>
</dbReference>
<name>A0AAU0Q297_9CORY</name>
<evidence type="ECO:0000256" key="1">
    <source>
        <dbReference type="ARBA" id="ARBA00005254"/>
    </source>
</evidence>
<dbReference type="GO" id="GO:0006633">
    <property type="term" value="P:fatty acid biosynthetic process"/>
    <property type="evidence" value="ECO:0007669"/>
    <property type="project" value="InterPro"/>
</dbReference>
<dbReference type="AlphaFoldDB" id="A0AAU0Q297"/>
<dbReference type="PRINTS" id="PR01483">
    <property type="entry name" value="FASYNTHASE"/>
</dbReference>
<accession>A0AAU0Q297</accession>
<dbReference type="EMBL" id="CP137757">
    <property type="protein sequence ID" value="WPF25778.1"/>
    <property type="molecule type" value="Genomic_DNA"/>
</dbReference>
<protein>
    <submittedName>
        <fullName evidence="4">MaoC/PaaZ C-terminal domain-containing protein</fullName>
    </submittedName>
</protein>
<gene>
    <name evidence="4" type="ORF">Q0N40_04400</name>
</gene>
<dbReference type="InterPro" id="IPR002539">
    <property type="entry name" value="MaoC-like_dom"/>
</dbReference>
<dbReference type="InterPro" id="IPR003965">
    <property type="entry name" value="Fatty_acid_synthase"/>
</dbReference>
<dbReference type="RefSeq" id="WP_221924090.1">
    <property type="nucleotide sequence ID" value="NZ_CP137757.1"/>
</dbReference>
<evidence type="ECO:0000313" key="4">
    <source>
        <dbReference type="EMBL" id="WPF25778.1"/>
    </source>
</evidence>
<comment type="similarity">
    <text evidence="1">Belongs to the enoyl-CoA hydratase/isomerase family.</text>
</comment>
<dbReference type="SUPFAM" id="SSF54637">
    <property type="entry name" value="Thioesterase/thiol ester dehydrase-isomerase"/>
    <property type="match status" value="1"/>
</dbReference>
<keyword evidence="5" id="KW-1185">Reference proteome</keyword>
<dbReference type="GO" id="GO:0005835">
    <property type="term" value="C:fatty acid synthase complex"/>
    <property type="evidence" value="ECO:0007669"/>
    <property type="project" value="InterPro"/>
</dbReference>